<feature type="domain" description="C2H2-type" evidence="9">
    <location>
        <begin position="409"/>
        <end position="437"/>
    </location>
</feature>
<dbReference type="PANTHER" id="PTHR24394:SF29">
    <property type="entry name" value="MYONEURIN"/>
    <property type="match status" value="1"/>
</dbReference>
<dbReference type="EMBL" id="JH668662">
    <property type="protein sequence ID" value="KAG6460262.1"/>
    <property type="molecule type" value="Genomic_DNA"/>
</dbReference>
<dbReference type="SUPFAM" id="SSF57716">
    <property type="entry name" value="Glucocorticoid receptor-like (DNA-binding domain)"/>
    <property type="match status" value="1"/>
</dbReference>
<dbReference type="Pfam" id="PF00096">
    <property type="entry name" value="zf-C2H2"/>
    <property type="match status" value="5"/>
</dbReference>
<feature type="domain" description="C2H2-type" evidence="9">
    <location>
        <begin position="468"/>
        <end position="496"/>
    </location>
</feature>
<keyword evidence="3" id="KW-0677">Repeat</keyword>
<dbReference type="SMART" id="SM00868">
    <property type="entry name" value="zf-AD"/>
    <property type="match status" value="1"/>
</dbReference>
<dbReference type="InterPro" id="IPR036236">
    <property type="entry name" value="Znf_C2H2_sf"/>
</dbReference>
<name>A0A921ZNR4_MANSE</name>
<dbReference type="InterPro" id="IPR013087">
    <property type="entry name" value="Znf_C2H2_type"/>
</dbReference>
<evidence type="ECO:0000259" key="9">
    <source>
        <dbReference type="PROSITE" id="PS50157"/>
    </source>
</evidence>
<sequence length="588" mass="68314">MEVVSECRCCLSKGIHKDLYTSYTNCNEKEYYPDMLQECFNIVLSCSEYYPHSICDVCIQAVQSSLSFKKQVLRVEEKLRSRLHNAEDDDRQLQVKLEVKRDSADENDYITDTDGNHLEVKRELKHDSDADSDDYYLIDAVGDEPIHLVKSKTSQSSLKKKVEAKKTKPVVKKSHNTDNTWRADKIKTIVNRLTTSMNSCDSPDMKTKKEIKTRKITIEPVSKINLMWTRTTHDKIKHKENLQTILKYSNATPFKNKSLLGFICGYCEAAYPDPADLRTHTEIDHKKERLEFKSSFDMTEYSVKLNVADLMCTLCDAKMDNLGALKEHLVKIHDKTFHNDIKDHILQFKLKKGDCFDCAMCSSTYETFKMLKQHMNKHYSNYICSKCGTAFATKRSLNAHRTTHQEGSFKCDHCDKVFATRSKKCYHEKMKHLGARNISNCPYCNEPFRSYYQRNQHLVKVHNNEAQYKCNVCNKAYILKSLLMYHIKKSHLMERNCQCTECGFRFFSKKALKAHMVKHTGERIYACEVCKKSYARKYTLREHMRIHNNDRRFKCDVCGLTFVQKCSLKSHLLSNHGISVAASDITSS</sequence>
<keyword evidence="5 8" id="KW-0862">Zinc</keyword>
<dbReference type="Gene3D" id="3.30.160.60">
    <property type="entry name" value="Classic Zinc Finger"/>
    <property type="match status" value="6"/>
</dbReference>
<dbReference type="GO" id="GO:0008270">
    <property type="term" value="F:zinc ion binding"/>
    <property type="evidence" value="ECO:0007669"/>
    <property type="project" value="UniProtKB-UniRule"/>
</dbReference>
<reference evidence="11" key="2">
    <citation type="submission" date="2020-12" db="EMBL/GenBank/DDBJ databases">
        <authorList>
            <person name="Kanost M."/>
        </authorList>
    </citation>
    <scope>NUCLEOTIDE SEQUENCE</scope>
</reference>
<feature type="binding site" evidence="8">
    <location>
        <position position="58"/>
    </location>
    <ligand>
        <name>Zn(2+)</name>
        <dbReference type="ChEBI" id="CHEBI:29105"/>
    </ligand>
</feature>
<keyword evidence="6" id="KW-0539">Nucleus</keyword>
<organism evidence="11 12">
    <name type="scientific">Manduca sexta</name>
    <name type="common">Tobacco hawkmoth</name>
    <name type="synonym">Tobacco hornworm</name>
    <dbReference type="NCBI Taxonomy" id="7130"/>
    <lineage>
        <taxon>Eukaryota</taxon>
        <taxon>Metazoa</taxon>
        <taxon>Ecdysozoa</taxon>
        <taxon>Arthropoda</taxon>
        <taxon>Hexapoda</taxon>
        <taxon>Insecta</taxon>
        <taxon>Pterygota</taxon>
        <taxon>Neoptera</taxon>
        <taxon>Endopterygota</taxon>
        <taxon>Lepidoptera</taxon>
        <taxon>Glossata</taxon>
        <taxon>Ditrysia</taxon>
        <taxon>Bombycoidea</taxon>
        <taxon>Sphingidae</taxon>
        <taxon>Sphinginae</taxon>
        <taxon>Sphingini</taxon>
        <taxon>Manduca</taxon>
    </lineage>
</organism>
<reference evidence="11" key="1">
    <citation type="journal article" date="2016" name="Insect Biochem. Mol. Biol.">
        <title>Multifaceted biological insights from a draft genome sequence of the tobacco hornworm moth, Manduca sexta.</title>
        <authorList>
            <person name="Kanost M.R."/>
            <person name="Arrese E.L."/>
            <person name="Cao X."/>
            <person name="Chen Y.R."/>
            <person name="Chellapilla S."/>
            <person name="Goldsmith M.R."/>
            <person name="Grosse-Wilde E."/>
            <person name="Heckel D.G."/>
            <person name="Herndon N."/>
            <person name="Jiang H."/>
            <person name="Papanicolaou A."/>
            <person name="Qu J."/>
            <person name="Soulages J.L."/>
            <person name="Vogel H."/>
            <person name="Walters J."/>
            <person name="Waterhouse R.M."/>
            <person name="Ahn S.J."/>
            <person name="Almeida F.C."/>
            <person name="An C."/>
            <person name="Aqrawi P."/>
            <person name="Bretschneider A."/>
            <person name="Bryant W.B."/>
            <person name="Bucks S."/>
            <person name="Chao H."/>
            <person name="Chevignon G."/>
            <person name="Christen J.M."/>
            <person name="Clarke D.F."/>
            <person name="Dittmer N.T."/>
            <person name="Ferguson L.C.F."/>
            <person name="Garavelou S."/>
            <person name="Gordon K.H.J."/>
            <person name="Gunaratna R.T."/>
            <person name="Han Y."/>
            <person name="Hauser F."/>
            <person name="He Y."/>
            <person name="Heidel-Fischer H."/>
            <person name="Hirsh A."/>
            <person name="Hu Y."/>
            <person name="Jiang H."/>
            <person name="Kalra D."/>
            <person name="Klinner C."/>
            <person name="Konig C."/>
            <person name="Kovar C."/>
            <person name="Kroll A.R."/>
            <person name="Kuwar S.S."/>
            <person name="Lee S.L."/>
            <person name="Lehman R."/>
            <person name="Li K."/>
            <person name="Li Z."/>
            <person name="Liang H."/>
            <person name="Lovelace S."/>
            <person name="Lu Z."/>
            <person name="Mansfield J.H."/>
            <person name="McCulloch K.J."/>
            <person name="Mathew T."/>
            <person name="Morton B."/>
            <person name="Muzny D.M."/>
            <person name="Neunemann D."/>
            <person name="Ongeri F."/>
            <person name="Pauchet Y."/>
            <person name="Pu L.L."/>
            <person name="Pyrousis I."/>
            <person name="Rao X.J."/>
            <person name="Redding A."/>
            <person name="Roesel C."/>
            <person name="Sanchez-Gracia A."/>
            <person name="Schaack S."/>
            <person name="Shukla A."/>
            <person name="Tetreau G."/>
            <person name="Wang Y."/>
            <person name="Xiong G.H."/>
            <person name="Traut W."/>
            <person name="Walsh T.K."/>
            <person name="Worley K.C."/>
            <person name="Wu D."/>
            <person name="Wu W."/>
            <person name="Wu Y.Q."/>
            <person name="Zhang X."/>
            <person name="Zou Z."/>
            <person name="Zucker H."/>
            <person name="Briscoe A.D."/>
            <person name="Burmester T."/>
            <person name="Clem R.J."/>
            <person name="Feyereisen R."/>
            <person name="Grimmelikhuijzen C.J.P."/>
            <person name="Hamodrakas S.J."/>
            <person name="Hansson B.S."/>
            <person name="Huguet E."/>
            <person name="Jermiin L.S."/>
            <person name="Lan Q."/>
            <person name="Lehman H.K."/>
            <person name="Lorenzen M."/>
            <person name="Merzendorfer H."/>
            <person name="Michalopoulos I."/>
            <person name="Morton D.B."/>
            <person name="Muthukrishnan S."/>
            <person name="Oakeshott J.G."/>
            <person name="Palmer W."/>
            <person name="Park Y."/>
            <person name="Passarelli A.L."/>
            <person name="Rozas J."/>
            <person name="Schwartz L.M."/>
            <person name="Smith W."/>
            <person name="Southgate A."/>
            <person name="Vilcinskas A."/>
            <person name="Vogt R."/>
            <person name="Wang P."/>
            <person name="Werren J."/>
            <person name="Yu X.Q."/>
            <person name="Zhou J.J."/>
            <person name="Brown S.J."/>
            <person name="Scherer S.E."/>
            <person name="Richards S."/>
            <person name="Blissard G.W."/>
        </authorList>
    </citation>
    <scope>NUCLEOTIDE SEQUENCE</scope>
</reference>
<keyword evidence="12" id="KW-1185">Reference proteome</keyword>
<dbReference type="GO" id="GO:0000981">
    <property type="term" value="F:DNA-binding transcription factor activity, RNA polymerase II-specific"/>
    <property type="evidence" value="ECO:0007669"/>
    <property type="project" value="TreeGrafter"/>
</dbReference>
<comment type="caution">
    <text evidence="11">The sequence shown here is derived from an EMBL/GenBank/DDBJ whole genome shotgun (WGS) entry which is preliminary data.</text>
</comment>
<evidence type="ECO:0000259" key="10">
    <source>
        <dbReference type="PROSITE" id="PS51915"/>
    </source>
</evidence>
<evidence type="ECO:0000256" key="7">
    <source>
        <dbReference type="PROSITE-ProRule" id="PRU00042"/>
    </source>
</evidence>
<accession>A0A921ZNR4</accession>
<dbReference type="SUPFAM" id="SSF57667">
    <property type="entry name" value="beta-beta-alpha zinc fingers"/>
    <property type="match status" value="5"/>
</dbReference>
<dbReference type="PANTHER" id="PTHR24394">
    <property type="entry name" value="ZINC FINGER PROTEIN"/>
    <property type="match status" value="1"/>
</dbReference>
<dbReference type="GO" id="GO:0005634">
    <property type="term" value="C:nucleus"/>
    <property type="evidence" value="ECO:0007669"/>
    <property type="project" value="UniProtKB-SubCell"/>
</dbReference>
<evidence type="ECO:0000256" key="3">
    <source>
        <dbReference type="ARBA" id="ARBA00022737"/>
    </source>
</evidence>
<feature type="domain" description="C2H2-type" evidence="9">
    <location>
        <begin position="382"/>
        <end position="404"/>
    </location>
</feature>
<evidence type="ECO:0000256" key="4">
    <source>
        <dbReference type="ARBA" id="ARBA00022771"/>
    </source>
</evidence>
<evidence type="ECO:0000313" key="12">
    <source>
        <dbReference type="Proteomes" id="UP000791440"/>
    </source>
</evidence>
<dbReference type="PROSITE" id="PS00028">
    <property type="entry name" value="ZINC_FINGER_C2H2_1"/>
    <property type="match status" value="8"/>
</dbReference>
<evidence type="ECO:0000256" key="2">
    <source>
        <dbReference type="ARBA" id="ARBA00022723"/>
    </source>
</evidence>
<dbReference type="FunFam" id="3.30.160.60:FF:000624">
    <property type="entry name" value="zinc finger protein 697"/>
    <property type="match status" value="1"/>
</dbReference>
<feature type="binding site" evidence="8">
    <location>
        <position position="7"/>
    </location>
    <ligand>
        <name>Zn(2+)</name>
        <dbReference type="ChEBI" id="CHEBI:29105"/>
    </ligand>
</feature>
<evidence type="ECO:0000256" key="8">
    <source>
        <dbReference type="PROSITE-ProRule" id="PRU01263"/>
    </source>
</evidence>
<feature type="domain" description="ZAD" evidence="10">
    <location>
        <begin position="5"/>
        <end position="82"/>
    </location>
</feature>
<gene>
    <name evidence="11" type="ORF">O3G_MSEX011859</name>
</gene>
<evidence type="ECO:0000256" key="6">
    <source>
        <dbReference type="ARBA" id="ARBA00023242"/>
    </source>
</evidence>
<keyword evidence="2 8" id="KW-0479">Metal-binding</keyword>
<feature type="domain" description="C2H2-type" evidence="9">
    <location>
        <begin position="525"/>
        <end position="552"/>
    </location>
</feature>
<dbReference type="PROSITE" id="PS51915">
    <property type="entry name" value="ZAD"/>
    <property type="match status" value="1"/>
</dbReference>
<comment type="subcellular location">
    <subcellularLocation>
        <location evidence="1">Nucleus</location>
    </subcellularLocation>
</comment>
<keyword evidence="4 7" id="KW-0863">Zinc-finger</keyword>
<dbReference type="Pfam" id="PF07776">
    <property type="entry name" value="zf-AD"/>
    <property type="match status" value="1"/>
</dbReference>
<dbReference type="PROSITE" id="PS50157">
    <property type="entry name" value="ZINC_FINGER_C2H2_2"/>
    <property type="match status" value="7"/>
</dbReference>
<proteinExistence type="predicted"/>
<dbReference type="Gene3D" id="3.40.1800.20">
    <property type="match status" value="1"/>
</dbReference>
<dbReference type="Proteomes" id="UP000791440">
    <property type="component" value="Unassembled WGS sequence"/>
</dbReference>
<evidence type="ECO:0000313" key="11">
    <source>
        <dbReference type="EMBL" id="KAG6460262.1"/>
    </source>
</evidence>
<protein>
    <submittedName>
        <fullName evidence="11">Uncharacterized protein</fullName>
    </submittedName>
</protein>
<dbReference type="SMART" id="SM00355">
    <property type="entry name" value="ZnF_C2H2"/>
    <property type="match status" value="10"/>
</dbReference>
<feature type="binding site" evidence="8">
    <location>
        <position position="10"/>
    </location>
    <ligand>
        <name>Zn(2+)</name>
        <dbReference type="ChEBI" id="CHEBI:29105"/>
    </ligand>
</feature>
<evidence type="ECO:0000256" key="5">
    <source>
        <dbReference type="ARBA" id="ARBA00022833"/>
    </source>
</evidence>
<feature type="domain" description="C2H2-type" evidence="9">
    <location>
        <begin position="262"/>
        <end position="290"/>
    </location>
</feature>
<feature type="domain" description="C2H2-type" evidence="9">
    <location>
        <begin position="553"/>
        <end position="576"/>
    </location>
</feature>
<feature type="binding site" evidence="8">
    <location>
        <position position="55"/>
    </location>
    <ligand>
        <name>Zn(2+)</name>
        <dbReference type="ChEBI" id="CHEBI:29105"/>
    </ligand>
</feature>
<dbReference type="InterPro" id="IPR012934">
    <property type="entry name" value="Znf_AD"/>
</dbReference>
<dbReference type="AlphaFoldDB" id="A0A921ZNR4"/>
<evidence type="ECO:0000256" key="1">
    <source>
        <dbReference type="ARBA" id="ARBA00004123"/>
    </source>
</evidence>
<feature type="domain" description="C2H2-type" evidence="9">
    <location>
        <begin position="497"/>
        <end position="524"/>
    </location>
</feature>